<sequence>MEEHAVELRPAAPPAARSGSVGARPAPQQPAHPVAPDLTSRPARVRDAPAVAPVAPVVVGRRFQPVPGGALPRPHPSDPLMAALLATPAAPVFAVTEGTVRRAPAQVAAGAVELRAPDGSALVLLGGPSVAWVVDDEEAVAAGTVLGIVAGSAGDPPGEPLLVLAVDASGSQVDAVALLVGLPDPGELDLLGSDSAVGVDPYRLDLELAASLQPVGEVP</sequence>
<name>A0A511JGH2_9CELL</name>
<proteinExistence type="predicted"/>
<dbReference type="RefSeq" id="WP_186814714.1">
    <property type="nucleotide sequence ID" value="NZ_BJWH01000002.1"/>
</dbReference>
<gene>
    <name evidence="2" type="ORF">CTE05_05820</name>
</gene>
<organism evidence="2 3">
    <name type="scientific">Cellulomonas terrae</name>
    <dbReference type="NCBI Taxonomy" id="311234"/>
    <lineage>
        <taxon>Bacteria</taxon>
        <taxon>Bacillati</taxon>
        <taxon>Actinomycetota</taxon>
        <taxon>Actinomycetes</taxon>
        <taxon>Micrococcales</taxon>
        <taxon>Cellulomonadaceae</taxon>
        <taxon>Cellulomonas</taxon>
    </lineage>
</organism>
<evidence type="ECO:0000313" key="2">
    <source>
        <dbReference type="EMBL" id="GEL97035.1"/>
    </source>
</evidence>
<accession>A0A511JGH2</accession>
<protein>
    <submittedName>
        <fullName evidence="2">Uncharacterized protein</fullName>
    </submittedName>
</protein>
<comment type="caution">
    <text evidence="2">The sequence shown here is derived from an EMBL/GenBank/DDBJ whole genome shotgun (WGS) entry which is preliminary data.</text>
</comment>
<feature type="compositionally biased region" description="Low complexity" evidence="1">
    <location>
        <begin position="23"/>
        <end position="36"/>
    </location>
</feature>
<feature type="region of interest" description="Disordered" evidence="1">
    <location>
        <begin position="1"/>
        <end position="47"/>
    </location>
</feature>
<dbReference type="AlphaFoldDB" id="A0A511JGH2"/>
<dbReference type="EMBL" id="BJWH01000002">
    <property type="protein sequence ID" value="GEL97035.1"/>
    <property type="molecule type" value="Genomic_DNA"/>
</dbReference>
<keyword evidence="3" id="KW-1185">Reference proteome</keyword>
<evidence type="ECO:0000256" key="1">
    <source>
        <dbReference type="SAM" id="MobiDB-lite"/>
    </source>
</evidence>
<reference evidence="2 3" key="1">
    <citation type="submission" date="2019-07" db="EMBL/GenBank/DDBJ databases">
        <title>Whole genome shotgun sequence of Cellulomonas terrae NBRC 100819.</title>
        <authorList>
            <person name="Hosoyama A."/>
            <person name="Uohara A."/>
            <person name="Ohji S."/>
            <person name="Ichikawa N."/>
        </authorList>
    </citation>
    <scope>NUCLEOTIDE SEQUENCE [LARGE SCALE GENOMIC DNA]</scope>
    <source>
        <strain evidence="2 3">NBRC 100819</strain>
    </source>
</reference>
<dbReference type="Proteomes" id="UP000321049">
    <property type="component" value="Unassembled WGS sequence"/>
</dbReference>
<evidence type="ECO:0000313" key="3">
    <source>
        <dbReference type="Proteomes" id="UP000321049"/>
    </source>
</evidence>